<dbReference type="Pfam" id="PF13505">
    <property type="entry name" value="OMP_b-brl"/>
    <property type="match status" value="1"/>
</dbReference>
<dbReference type="NCBIfam" id="TIGR01414">
    <property type="entry name" value="autotrans_barl"/>
    <property type="match status" value="1"/>
</dbReference>
<dbReference type="InterPro" id="IPR006315">
    <property type="entry name" value="OM_autotransptr_brl_dom"/>
</dbReference>
<dbReference type="Gene3D" id="2.40.160.20">
    <property type="match status" value="1"/>
</dbReference>
<gene>
    <name evidence="4" type="ORF">NT2_12_00080</name>
</gene>
<organism evidence="4 5">
    <name type="scientific">Caenibius tardaugens NBRC 16725</name>
    <dbReference type="NCBI Taxonomy" id="1219035"/>
    <lineage>
        <taxon>Bacteria</taxon>
        <taxon>Pseudomonadati</taxon>
        <taxon>Pseudomonadota</taxon>
        <taxon>Alphaproteobacteria</taxon>
        <taxon>Sphingomonadales</taxon>
        <taxon>Erythrobacteraceae</taxon>
        <taxon>Caenibius</taxon>
    </lineage>
</organism>
<keyword evidence="5" id="KW-1185">Reference proteome</keyword>
<reference evidence="4 5" key="1">
    <citation type="submission" date="2013-09" db="EMBL/GenBank/DDBJ databases">
        <title>Whole genome shotgun sequence of Novosphingobium tardaugens NBRC 16725.</title>
        <authorList>
            <person name="Isaki S."/>
            <person name="Hosoyama A."/>
            <person name="Tsuchikane K."/>
            <person name="Katsumata H."/>
            <person name="Ando Y."/>
            <person name="Yamazaki S."/>
            <person name="Fujita N."/>
        </authorList>
    </citation>
    <scope>NUCLEOTIDE SEQUENCE [LARGE SCALE GENOMIC DNA]</scope>
    <source>
        <strain evidence="4 5">NBRC 16725</strain>
    </source>
</reference>
<proteinExistence type="predicted"/>
<evidence type="ECO:0000256" key="1">
    <source>
        <dbReference type="ARBA" id="ARBA00022729"/>
    </source>
</evidence>
<protein>
    <recommendedName>
        <fullName evidence="3">Outer membrane protein beta-barrel domain-containing protein</fullName>
    </recommendedName>
</protein>
<comment type="caution">
    <text evidence="4">The sequence shown here is derived from an EMBL/GenBank/DDBJ whole genome shotgun (WGS) entry which is preliminary data.</text>
</comment>
<evidence type="ECO:0000256" key="2">
    <source>
        <dbReference type="SAM" id="SignalP"/>
    </source>
</evidence>
<dbReference type="AlphaFoldDB" id="U2ZZC3"/>
<dbReference type="RefSeq" id="WP_021691562.1">
    <property type="nucleotide sequence ID" value="NZ_BASZ01000012.1"/>
</dbReference>
<dbReference type="InterPro" id="IPR011250">
    <property type="entry name" value="OMP/PagP_B-barrel"/>
</dbReference>
<dbReference type="KEGG" id="ntd:EGO55_11175"/>
<dbReference type="SUPFAM" id="SSF56925">
    <property type="entry name" value="OMPA-like"/>
    <property type="match status" value="1"/>
</dbReference>
<feature type="signal peptide" evidence="2">
    <location>
        <begin position="1"/>
        <end position="22"/>
    </location>
</feature>
<dbReference type="Proteomes" id="UP000016568">
    <property type="component" value="Unassembled WGS sequence"/>
</dbReference>
<name>U2ZZC3_9SPHN</name>
<evidence type="ECO:0000259" key="3">
    <source>
        <dbReference type="Pfam" id="PF13505"/>
    </source>
</evidence>
<dbReference type="GO" id="GO:0019867">
    <property type="term" value="C:outer membrane"/>
    <property type="evidence" value="ECO:0007669"/>
    <property type="project" value="InterPro"/>
</dbReference>
<dbReference type="eggNOG" id="COG3637">
    <property type="taxonomic scope" value="Bacteria"/>
</dbReference>
<dbReference type="InterPro" id="IPR027385">
    <property type="entry name" value="Beta-barrel_OMP"/>
</dbReference>
<feature type="chain" id="PRO_5030177856" description="Outer membrane protein beta-barrel domain-containing protein" evidence="2">
    <location>
        <begin position="23"/>
        <end position="185"/>
    </location>
</feature>
<evidence type="ECO:0000313" key="5">
    <source>
        <dbReference type="Proteomes" id="UP000016568"/>
    </source>
</evidence>
<accession>U2ZZC3</accession>
<sequence>MKKITIAALAAAAAVLPAAAHAQAYVQVETGIDAVDTNPGSDEGILYGVSAGYEFPLSNSVFAAVEAGLSDSNVKECARDVDVLGDKLCARTGRDISATLRLGTNLSENSKLYVLGGYTNGRVRVTYDDGVNDYSDGTNLDGFRLGAGYQHNFGQNLFGKLEYRYSNYEQGFERHQGVVAVGMKF</sequence>
<dbReference type="OrthoDB" id="8222426at2"/>
<feature type="domain" description="Outer membrane protein beta-barrel" evidence="3">
    <location>
        <begin position="7"/>
        <end position="185"/>
    </location>
</feature>
<keyword evidence="1 2" id="KW-0732">Signal</keyword>
<dbReference type="EMBL" id="BASZ01000012">
    <property type="protein sequence ID" value="GAD50744.1"/>
    <property type="molecule type" value="Genomic_DNA"/>
</dbReference>
<evidence type="ECO:0000313" key="4">
    <source>
        <dbReference type="EMBL" id="GAD50744.1"/>
    </source>
</evidence>